<evidence type="ECO:0000256" key="1">
    <source>
        <dbReference type="ARBA" id="ARBA00022723"/>
    </source>
</evidence>
<reference evidence="7 8" key="1">
    <citation type="journal article" date="2017" name="Nat. Commun.">
        <title>Genome assembly with in vitro proximity ligation data and whole-genome triplication in lettuce.</title>
        <authorList>
            <person name="Reyes-Chin-Wo S."/>
            <person name="Wang Z."/>
            <person name="Yang X."/>
            <person name="Kozik A."/>
            <person name="Arikit S."/>
            <person name="Song C."/>
            <person name="Xia L."/>
            <person name="Froenicke L."/>
            <person name="Lavelle D.O."/>
            <person name="Truco M.J."/>
            <person name="Xia R."/>
            <person name="Zhu S."/>
            <person name="Xu C."/>
            <person name="Xu H."/>
            <person name="Xu X."/>
            <person name="Cox K."/>
            <person name="Korf I."/>
            <person name="Meyers B.C."/>
            <person name="Michelmore R.W."/>
        </authorList>
    </citation>
    <scope>NUCLEOTIDE SEQUENCE [LARGE SCALE GENOMIC DNA]</scope>
    <source>
        <strain evidence="8">cv. Salinas</strain>
        <tissue evidence="7">Seedlings</tissue>
    </source>
</reference>
<evidence type="ECO:0000256" key="3">
    <source>
        <dbReference type="ARBA" id="ARBA00022833"/>
    </source>
</evidence>
<feature type="domain" description="MYND-type" evidence="6">
    <location>
        <begin position="306"/>
        <end position="348"/>
    </location>
</feature>
<keyword evidence="1" id="KW-0479">Metal-binding</keyword>
<keyword evidence="8" id="KW-1185">Reference proteome</keyword>
<dbReference type="Proteomes" id="UP000235145">
    <property type="component" value="Unassembled WGS sequence"/>
</dbReference>
<dbReference type="AlphaFoldDB" id="A0A9R1XN45"/>
<dbReference type="Gene3D" id="1.25.40.10">
    <property type="entry name" value="Tetratricopeptide repeat domain"/>
    <property type="match status" value="1"/>
</dbReference>
<dbReference type="GO" id="GO:0008270">
    <property type="term" value="F:zinc ion binding"/>
    <property type="evidence" value="ECO:0007669"/>
    <property type="project" value="UniProtKB-KW"/>
</dbReference>
<comment type="caution">
    <text evidence="7">The sequence shown here is derived from an EMBL/GenBank/DDBJ whole genome shotgun (WGS) entry which is preliminary data.</text>
</comment>
<dbReference type="PROSITE" id="PS50865">
    <property type="entry name" value="ZF_MYND_2"/>
    <property type="match status" value="1"/>
</dbReference>
<evidence type="ECO:0000256" key="5">
    <source>
        <dbReference type="SAM" id="MobiDB-lite"/>
    </source>
</evidence>
<dbReference type="Pfam" id="PF23310">
    <property type="entry name" value="TPR_27"/>
    <property type="match status" value="1"/>
</dbReference>
<evidence type="ECO:0000313" key="7">
    <source>
        <dbReference type="EMBL" id="KAJ0219039.1"/>
    </source>
</evidence>
<dbReference type="SUPFAM" id="SSF81383">
    <property type="entry name" value="F-box domain"/>
    <property type="match status" value="1"/>
</dbReference>
<protein>
    <recommendedName>
        <fullName evidence="6">MYND-type domain-containing protein</fullName>
    </recommendedName>
</protein>
<evidence type="ECO:0000259" key="6">
    <source>
        <dbReference type="PROSITE" id="PS50865"/>
    </source>
</evidence>
<gene>
    <name evidence="7" type="ORF">LSAT_V11C300113310</name>
</gene>
<dbReference type="PANTHER" id="PTHR46758">
    <property type="entry name" value="MYND DOMAIN-CONTAINING"/>
    <property type="match status" value="1"/>
</dbReference>
<dbReference type="InterPro" id="IPR002893">
    <property type="entry name" value="Znf_MYND"/>
</dbReference>
<dbReference type="InterPro" id="IPR057136">
    <property type="entry name" value="At2g35280_TPR_dom"/>
</dbReference>
<name>A0A9R1XN45_LACSA</name>
<dbReference type="FunFam" id="6.10.140.2220:FF:000033">
    <property type="entry name" value="Predicted protein"/>
    <property type="match status" value="1"/>
</dbReference>
<dbReference type="EMBL" id="NBSK02000003">
    <property type="protein sequence ID" value="KAJ0219039.1"/>
    <property type="molecule type" value="Genomic_DNA"/>
</dbReference>
<organism evidence="7 8">
    <name type="scientific">Lactuca sativa</name>
    <name type="common">Garden lettuce</name>
    <dbReference type="NCBI Taxonomy" id="4236"/>
    <lineage>
        <taxon>Eukaryota</taxon>
        <taxon>Viridiplantae</taxon>
        <taxon>Streptophyta</taxon>
        <taxon>Embryophyta</taxon>
        <taxon>Tracheophyta</taxon>
        <taxon>Spermatophyta</taxon>
        <taxon>Magnoliopsida</taxon>
        <taxon>eudicotyledons</taxon>
        <taxon>Gunneridae</taxon>
        <taxon>Pentapetalae</taxon>
        <taxon>asterids</taxon>
        <taxon>campanulids</taxon>
        <taxon>Asterales</taxon>
        <taxon>Asteraceae</taxon>
        <taxon>Cichorioideae</taxon>
        <taxon>Cichorieae</taxon>
        <taxon>Lactucinae</taxon>
        <taxon>Lactuca</taxon>
    </lineage>
</organism>
<keyword evidence="3" id="KW-0862">Zinc</keyword>
<dbReference type="InterPro" id="IPR011990">
    <property type="entry name" value="TPR-like_helical_dom_sf"/>
</dbReference>
<dbReference type="Gramene" id="rna-gnl|WGS:NBSK|LSAT_3X31140_mrna">
    <property type="protein sequence ID" value="cds-PLY80145.1"/>
    <property type="gene ID" value="gene-LSAT_3X31140"/>
</dbReference>
<sequence length="376" mass="41213">MRTRSGNLYPVEDNNNISGRKRKGRDLTGVGKVNCRKRGKPSSGGVDNFDRLPDELVLSILTFVGSRADCPADFLAVLATCKRFRGLGYDSSVLSKASAETFGVTAKNWSESAHRFLKRCSDAGNVEACYTLGMIRFYCFQNWQNGASLMAKAAMSSHAPALYSLAVIHFNGSGGSKSKKDLGGGVSLCARAAFLGHIDALRELGHCLQDGYGVTQNITEGRRFLVQANARELAVARSTIPSTLIPGDWLKLNPVLIRRGNTLIPGCPLLSDFGCNVIPEYHPANRFLASWFANRVPSPELLICSHAGCGRPETRMQEFRRCAACGVVNYCSRACQAQDWKMRHHKECRQLMRFHNVIAGGGNVNPNRVENNVGQR</sequence>
<dbReference type="PANTHER" id="PTHR46758:SF15">
    <property type="entry name" value="F-BOX DOMAIN, ZINC FINGER, MYND-TYPE, TETRATRICOPEPTIDE-LIKE HELICAL DOMAIN PROTEIN-RELATED"/>
    <property type="match status" value="1"/>
</dbReference>
<dbReference type="InterPro" id="IPR044508">
    <property type="entry name" value="At5g50450/At1g67340-like"/>
</dbReference>
<evidence type="ECO:0000313" key="8">
    <source>
        <dbReference type="Proteomes" id="UP000235145"/>
    </source>
</evidence>
<keyword evidence="2 4" id="KW-0863">Zinc-finger</keyword>
<dbReference type="CDD" id="cd09917">
    <property type="entry name" value="F-box_SF"/>
    <property type="match status" value="1"/>
</dbReference>
<dbReference type="OrthoDB" id="265717at2759"/>
<feature type="region of interest" description="Disordered" evidence="5">
    <location>
        <begin position="1"/>
        <end position="28"/>
    </location>
</feature>
<dbReference type="Pfam" id="PF01753">
    <property type="entry name" value="zf-MYND"/>
    <property type="match status" value="1"/>
</dbReference>
<dbReference type="InterPro" id="IPR036047">
    <property type="entry name" value="F-box-like_dom_sf"/>
</dbReference>
<dbReference type="SUPFAM" id="SSF144232">
    <property type="entry name" value="HIT/MYND zinc finger-like"/>
    <property type="match status" value="1"/>
</dbReference>
<evidence type="ECO:0000256" key="2">
    <source>
        <dbReference type="ARBA" id="ARBA00022771"/>
    </source>
</evidence>
<dbReference type="SUPFAM" id="SSF81901">
    <property type="entry name" value="HCP-like"/>
    <property type="match status" value="1"/>
</dbReference>
<evidence type="ECO:0000256" key="4">
    <source>
        <dbReference type="PROSITE-ProRule" id="PRU00134"/>
    </source>
</evidence>
<proteinExistence type="predicted"/>
<dbReference type="Gene3D" id="6.10.140.2220">
    <property type="match status" value="1"/>
</dbReference>
<accession>A0A9R1XN45</accession>